<name>A0A8J4CDG6_9CHLO</name>
<evidence type="ECO:0000313" key="2">
    <source>
        <dbReference type="EMBL" id="GIL79618.1"/>
    </source>
</evidence>
<dbReference type="Proteomes" id="UP000722791">
    <property type="component" value="Unassembled WGS sequence"/>
</dbReference>
<proteinExistence type="predicted"/>
<dbReference type="Proteomes" id="UP000747110">
    <property type="component" value="Unassembled WGS sequence"/>
</dbReference>
<keyword evidence="4" id="KW-1185">Reference proteome</keyword>
<dbReference type="EMBL" id="BNCQ01000027">
    <property type="protein sequence ID" value="GIM08238.1"/>
    <property type="molecule type" value="Genomic_DNA"/>
</dbReference>
<comment type="caution">
    <text evidence="2">The sequence shown here is derived from an EMBL/GenBank/DDBJ whole genome shotgun (WGS) entry which is preliminary data.</text>
</comment>
<sequence>MTSTVNSLSPPAAIYLQKRFNLSLQWINVCFFMIMEGTDTYSRCSLSWKWCLQRLHGVITITQCGTPSLSVWTPARFQCAPVARRQLRRWQGSRDDAGEHGEVAAPPPPSSSSDSSFVQLSSIACVKSLVEQHCCQRSVTDGTQAVSG</sequence>
<reference evidence="2" key="1">
    <citation type="journal article" date="2021" name="Proc. Natl. Acad. Sci. U.S.A.">
        <title>Three genomes in the algal genus Volvox reveal the fate of a haploid sex-determining region after a transition to homothallism.</title>
        <authorList>
            <person name="Yamamoto K."/>
            <person name="Hamaji T."/>
            <person name="Kawai-Toyooka H."/>
            <person name="Matsuzaki R."/>
            <person name="Takahashi F."/>
            <person name="Nishimura Y."/>
            <person name="Kawachi M."/>
            <person name="Noguchi H."/>
            <person name="Minakuchi Y."/>
            <person name="Umen J.G."/>
            <person name="Toyoda A."/>
            <person name="Nozaki H."/>
        </authorList>
    </citation>
    <scope>NUCLEOTIDE SEQUENCE</scope>
    <source>
        <strain evidence="3">NIES-3785</strain>
        <strain evidence="2">NIES-3786</strain>
    </source>
</reference>
<feature type="region of interest" description="Disordered" evidence="1">
    <location>
        <begin position="89"/>
        <end position="116"/>
    </location>
</feature>
<dbReference type="EMBL" id="BNCP01000016">
    <property type="protein sequence ID" value="GIL79618.1"/>
    <property type="molecule type" value="Genomic_DNA"/>
</dbReference>
<feature type="compositionally biased region" description="Basic and acidic residues" evidence="1">
    <location>
        <begin position="92"/>
        <end position="102"/>
    </location>
</feature>
<evidence type="ECO:0000313" key="4">
    <source>
        <dbReference type="Proteomes" id="UP000747110"/>
    </source>
</evidence>
<gene>
    <name evidence="2" type="ORF">Vretifemale_8880</name>
    <name evidence="3" type="ORF">Vretimale_12287</name>
</gene>
<organism evidence="2 4">
    <name type="scientific">Volvox reticuliferus</name>
    <dbReference type="NCBI Taxonomy" id="1737510"/>
    <lineage>
        <taxon>Eukaryota</taxon>
        <taxon>Viridiplantae</taxon>
        <taxon>Chlorophyta</taxon>
        <taxon>core chlorophytes</taxon>
        <taxon>Chlorophyceae</taxon>
        <taxon>CS clade</taxon>
        <taxon>Chlamydomonadales</taxon>
        <taxon>Volvocaceae</taxon>
        <taxon>Volvox</taxon>
    </lineage>
</organism>
<evidence type="ECO:0000313" key="3">
    <source>
        <dbReference type="EMBL" id="GIM08238.1"/>
    </source>
</evidence>
<evidence type="ECO:0000256" key="1">
    <source>
        <dbReference type="SAM" id="MobiDB-lite"/>
    </source>
</evidence>
<accession>A0A8J4CDG6</accession>
<protein>
    <submittedName>
        <fullName evidence="2">Uncharacterized protein</fullName>
    </submittedName>
</protein>
<dbReference type="AlphaFoldDB" id="A0A8J4CDG6"/>